<name>A0A6J7K3F9_9ZZZZ</name>
<evidence type="ECO:0000313" key="1">
    <source>
        <dbReference type="EMBL" id="CAB4949747.1"/>
    </source>
</evidence>
<dbReference type="AlphaFoldDB" id="A0A6J7K3F9"/>
<reference evidence="1" key="1">
    <citation type="submission" date="2020-05" db="EMBL/GenBank/DDBJ databases">
        <authorList>
            <person name="Chiriac C."/>
            <person name="Salcher M."/>
            <person name="Ghai R."/>
            <person name="Kavagutti S V."/>
        </authorList>
    </citation>
    <scope>NUCLEOTIDE SEQUENCE</scope>
</reference>
<protein>
    <submittedName>
        <fullName evidence="1">Unannotated protein</fullName>
    </submittedName>
</protein>
<proteinExistence type="predicted"/>
<sequence length="100" mass="10427">MNDGADGFARELGRVVDRLRGMPVTRLAASAALAFEASKRLLSMAIAAGDPVSGDLPRIGDHAAGDQLAVIGHDFASLQPSAAAYVEATELLVELRRSLP</sequence>
<accession>A0A6J7K3F9</accession>
<dbReference type="EMBL" id="CAFBNE010000041">
    <property type="protein sequence ID" value="CAB4949747.1"/>
    <property type="molecule type" value="Genomic_DNA"/>
</dbReference>
<gene>
    <name evidence="1" type="ORF">UFOPK3772_01461</name>
</gene>
<organism evidence="1">
    <name type="scientific">freshwater metagenome</name>
    <dbReference type="NCBI Taxonomy" id="449393"/>
    <lineage>
        <taxon>unclassified sequences</taxon>
        <taxon>metagenomes</taxon>
        <taxon>ecological metagenomes</taxon>
    </lineage>
</organism>